<keyword evidence="1" id="KW-0479">Metal-binding</keyword>
<feature type="binding site" evidence="1">
    <location>
        <position position="125"/>
    </location>
    <ligand>
        <name>Zn(2+)</name>
        <dbReference type="ChEBI" id="CHEBI:29105"/>
    </ligand>
</feature>
<dbReference type="PANTHER" id="PTHR31116">
    <property type="entry name" value="OS04G0501200 PROTEIN"/>
    <property type="match status" value="1"/>
</dbReference>
<organism evidence="2 3">
    <name type="scientific">Riccia sorocarpa</name>
    <dbReference type="NCBI Taxonomy" id="122646"/>
    <lineage>
        <taxon>Eukaryota</taxon>
        <taxon>Viridiplantae</taxon>
        <taxon>Streptophyta</taxon>
        <taxon>Embryophyta</taxon>
        <taxon>Marchantiophyta</taxon>
        <taxon>Marchantiopsida</taxon>
        <taxon>Marchantiidae</taxon>
        <taxon>Marchantiales</taxon>
        <taxon>Ricciaceae</taxon>
        <taxon>Riccia</taxon>
    </lineage>
</organism>
<protein>
    <submittedName>
        <fullName evidence="2">Uncharacterized protein</fullName>
    </submittedName>
</protein>
<dbReference type="Proteomes" id="UP001633002">
    <property type="component" value="Unassembled WGS sequence"/>
</dbReference>
<dbReference type="PANTHER" id="PTHR31116:SF29">
    <property type="entry name" value="DNA GLYCOSYLASE SUPERFAMILY PROTEIN"/>
    <property type="match status" value="1"/>
</dbReference>
<dbReference type="InterPro" id="IPR011257">
    <property type="entry name" value="DNA_glycosylase"/>
</dbReference>
<feature type="binding site" evidence="1">
    <location>
        <position position="121"/>
    </location>
    <ligand>
        <name>Zn(2+)</name>
        <dbReference type="ChEBI" id="CHEBI:29105"/>
    </ligand>
</feature>
<gene>
    <name evidence="2" type="ORF">R1sor_005819</name>
</gene>
<keyword evidence="1" id="KW-0862">Zinc</keyword>
<dbReference type="SUPFAM" id="SSF48150">
    <property type="entry name" value="DNA-glycosylase"/>
    <property type="match status" value="1"/>
</dbReference>
<comment type="caution">
    <text evidence="2">The sequence shown here is derived from an EMBL/GenBank/DDBJ whole genome shotgun (WGS) entry which is preliminary data.</text>
</comment>
<evidence type="ECO:0000256" key="1">
    <source>
        <dbReference type="PIRSR" id="PIRSR605019-1"/>
    </source>
</evidence>
<accession>A0ABD3HL68</accession>
<dbReference type="InterPro" id="IPR005019">
    <property type="entry name" value="Adenine_glyco"/>
</dbReference>
<evidence type="ECO:0000313" key="2">
    <source>
        <dbReference type="EMBL" id="KAL3692168.1"/>
    </source>
</evidence>
<dbReference type="Pfam" id="PF03352">
    <property type="entry name" value="Adenine_glyco"/>
    <property type="match status" value="1"/>
</dbReference>
<dbReference type="EMBL" id="JBJQOH010000003">
    <property type="protein sequence ID" value="KAL3692168.1"/>
    <property type="molecule type" value="Genomic_DNA"/>
</dbReference>
<dbReference type="AlphaFoldDB" id="A0ABD3HL68"/>
<dbReference type="Gene3D" id="1.10.340.30">
    <property type="entry name" value="Hypothetical protein, domain 2"/>
    <property type="match status" value="1"/>
</dbReference>
<proteinExistence type="predicted"/>
<name>A0ABD3HL68_9MARC</name>
<keyword evidence="3" id="KW-1185">Reference proteome</keyword>
<sequence length="154" mass="16994">MAKLCLISKGKALRGAQTRANPGYGFMAKSSQNALCSTDSAPAERYEHILLQIAEEFGSFSKYAWMFVGFKPIVNLPHLFTQELQVRRFTQGSDAQRIRVRGADYYIVVYRIQAAGLVKDHLTGCLEHSQCSTSSIAQTFISSSTSPARFCTSG</sequence>
<evidence type="ECO:0000313" key="3">
    <source>
        <dbReference type="Proteomes" id="UP001633002"/>
    </source>
</evidence>
<reference evidence="2 3" key="1">
    <citation type="submission" date="2024-09" db="EMBL/GenBank/DDBJ databases">
        <title>Chromosome-scale assembly of Riccia sorocarpa.</title>
        <authorList>
            <person name="Paukszto L."/>
        </authorList>
    </citation>
    <scope>NUCLEOTIDE SEQUENCE [LARGE SCALE GENOMIC DNA]</scope>
    <source>
        <strain evidence="2">LP-2024</strain>
        <tissue evidence="2">Aerial parts of the thallus</tissue>
    </source>
</reference>